<keyword evidence="3" id="KW-1185">Reference proteome</keyword>
<keyword evidence="1" id="KW-1133">Transmembrane helix</keyword>
<evidence type="ECO:0000256" key="1">
    <source>
        <dbReference type="SAM" id="Phobius"/>
    </source>
</evidence>
<organism evidence="2 3">
    <name type="scientific">Mycobacterium angelicum</name>
    <dbReference type="NCBI Taxonomy" id="470074"/>
    <lineage>
        <taxon>Bacteria</taxon>
        <taxon>Bacillati</taxon>
        <taxon>Actinomycetota</taxon>
        <taxon>Actinomycetes</taxon>
        <taxon>Mycobacteriales</taxon>
        <taxon>Mycobacteriaceae</taxon>
        <taxon>Mycobacterium</taxon>
    </lineage>
</organism>
<keyword evidence="1" id="KW-0472">Membrane</keyword>
<protein>
    <submittedName>
        <fullName evidence="2">Uncharacterized protein</fullName>
    </submittedName>
</protein>
<evidence type="ECO:0000313" key="3">
    <source>
        <dbReference type="Proteomes" id="UP000192284"/>
    </source>
</evidence>
<accession>A0A1W9ZPQ2</accession>
<gene>
    <name evidence="2" type="ORF">BST12_16695</name>
</gene>
<feature type="transmembrane region" description="Helical" evidence="1">
    <location>
        <begin position="12"/>
        <end position="35"/>
    </location>
</feature>
<comment type="caution">
    <text evidence="2">The sequence shown here is derived from an EMBL/GenBank/DDBJ whole genome shotgun (WGS) entry which is preliminary data.</text>
</comment>
<evidence type="ECO:0000313" key="2">
    <source>
        <dbReference type="EMBL" id="ORA19588.1"/>
    </source>
</evidence>
<dbReference type="Proteomes" id="UP000192284">
    <property type="component" value="Unassembled WGS sequence"/>
</dbReference>
<reference evidence="2 3" key="1">
    <citation type="submission" date="2017-02" db="EMBL/GenBank/DDBJ databases">
        <title>The new phylogeny of genus Mycobacterium.</title>
        <authorList>
            <person name="Tortoli E."/>
            <person name="Trovato A."/>
            <person name="Cirillo D.M."/>
        </authorList>
    </citation>
    <scope>NUCLEOTIDE SEQUENCE [LARGE SCALE GENOMIC DNA]</scope>
    <source>
        <strain evidence="2 3">DSM 45057</strain>
    </source>
</reference>
<keyword evidence="1" id="KW-0812">Transmembrane</keyword>
<sequence length="65" mass="6848">MRNKALGSRSGSASIALYIVLLAAIFVALVIGAVAEPKLAAADSTEDFPIPHTMIATTCMWNWGN</sequence>
<dbReference type="AlphaFoldDB" id="A0A1W9ZPQ2"/>
<name>A0A1W9ZPQ2_MYCAN</name>
<proteinExistence type="predicted"/>
<dbReference type="EMBL" id="MVHE01000027">
    <property type="protein sequence ID" value="ORA19588.1"/>
    <property type="molecule type" value="Genomic_DNA"/>
</dbReference>